<evidence type="ECO:0000256" key="6">
    <source>
        <dbReference type="ARBA" id="ARBA00022679"/>
    </source>
</evidence>
<evidence type="ECO:0000256" key="11">
    <source>
        <dbReference type="ARBA" id="ARBA00022989"/>
    </source>
</evidence>
<evidence type="ECO:0000313" key="23">
    <source>
        <dbReference type="Proteomes" id="UP000572817"/>
    </source>
</evidence>
<dbReference type="Pfam" id="PF02225">
    <property type="entry name" value="PA"/>
    <property type="match status" value="1"/>
</dbReference>
<feature type="transmembrane region" description="Helical" evidence="19">
    <location>
        <begin position="2759"/>
        <end position="2783"/>
    </location>
</feature>
<evidence type="ECO:0000256" key="15">
    <source>
        <dbReference type="PIRSR" id="PIRSR615500-1"/>
    </source>
</evidence>
<evidence type="ECO:0000256" key="1">
    <source>
        <dbReference type="ARBA" id="ARBA00004141"/>
    </source>
</evidence>
<feature type="active site" description="Charge relay system" evidence="15 16">
    <location>
        <position position="509"/>
    </location>
</feature>
<feature type="transmembrane region" description="Helical" evidence="19">
    <location>
        <begin position="2557"/>
        <end position="2579"/>
    </location>
</feature>
<feature type="transmembrane region" description="Helical" evidence="19">
    <location>
        <begin position="2672"/>
        <end position="2694"/>
    </location>
</feature>
<feature type="compositionally biased region" description="Basic residues" evidence="18">
    <location>
        <begin position="1371"/>
        <end position="1382"/>
    </location>
</feature>
<keyword evidence="7 19" id="KW-0812">Transmembrane</keyword>
<feature type="transmembrane region" description="Helical" evidence="19">
    <location>
        <begin position="2414"/>
        <end position="2433"/>
    </location>
</feature>
<evidence type="ECO:0000256" key="18">
    <source>
        <dbReference type="SAM" id="MobiDB-lite"/>
    </source>
</evidence>
<evidence type="ECO:0000256" key="16">
    <source>
        <dbReference type="PROSITE-ProRule" id="PRU01240"/>
    </source>
</evidence>
<keyword evidence="12 19" id="KW-0472">Membrane</keyword>
<accession>A0A8H4N5H1</accession>
<keyword evidence="8 20" id="KW-0732">Signal</keyword>
<evidence type="ECO:0000256" key="13">
    <source>
        <dbReference type="ARBA" id="ARBA00031935"/>
    </source>
</evidence>
<feature type="transmembrane region" description="Helical" evidence="19">
    <location>
        <begin position="2585"/>
        <end position="2601"/>
    </location>
</feature>
<evidence type="ECO:0000256" key="17">
    <source>
        <dbReference type="RuleBase" id="RU003355"/>
    </source>
</evidence>
<dbReference type="GO" id="GO:0006508">
    <property type="term" value="P:proteolysis"/>
    <property type="evidence" value="ECO:0007669"/>
    <property type="project" value="UniProtKB-KW"/>
</dbReference>
<keyword evidence="4 16" id="KW-0645">Protease</keyword>
<dbReference type="PROSITE" id="PS00138">
    <property type="entry name" value="SUBTILASE_SER"/>
    <property type="match status" value="1"/>
</dbReference>
<dbReference type="GO" id="GO:0000148">
    <property type="term" value="C:1,3-beta-D-glucan synthase complex"/>
    <property type="evidence" value="ECO:0007669"/>
    <property type="project" value="InterPro"/>
</dbReference>
<dbReference type="PANTHER" id="PTHR12741:SF48">
    <property type="entry name" value="1,3-BETA-GLUCAN SYNTHASE COMPONENT FKS1-RELATED"/>
    <property type="match status" value="1"/>
</dbReference>
<dbReference type="Pfam" id="PF02364">
    <property type="entry name" value="Glucan_synthase"/>
    <property type="match status" value="1"/>
</dbReference>
<keyword evidence="5" id="KW-0328">Glycosyltransferase</keyword>
<evidence type="ECO:0000256" key="7">
    <source>
        <dbReference type="ARBA" id="ARBA00022692"/>
    </source>
</evidence>
<feature type="region of interest" description="Disordered" evidence="18">
    <location>
        <begin position="1358"/>
        <end position="1396"/>
    </location>
</feature>
<dbReference type="CDD" id="cd02124">
    <property type="entry name" value="PA_PoS1_like"/>
    <property type="match status" value="1"/>
</dbReference>
<dbReference type="InterPro" id="IPR026899">
    <property type="entry name" value="FKS1-like_dom1"/>
</dbReference>
<evidence type="ECO:0000256" key="8">
    <source>
        <dbReference type="ARBA" id="ARBA00022729"/>
    </source>
</evidence>
<sequence>MLLRYLLQALPIVGSASALYRRQDDQASTNSSAPIPKRFIIEYAGGANLRTAPEPGIKVVQTFDSDIFSGVSVEAEGYSIDDLVKLAGVTKVWPMKTIRLSPPRDLQTFSDAAAAANYTVHNSTGVDKLHAAGVYGQGAVVAVVDTGIAYNHPALGGGIGDGFKVSGGYDFVGDGTWPYEDKAPDDDPNDNMGHGTHVSGIIAGETDYWVGVAPKATLRGYKVFSTVDSTDEDTLIQSFLAAYADDVDIITASIGGPSGFEDGAWAEVASRIVNKGVVVTIAAGNSGSAGPFFPSSGSSGKDVLAIASVDAESFPAQPFAATFTSNSSSNTSTLGYIPSTFNFPATITDWPIVPLNFNTSDPADACDPLPSDTRNLSQVIPLVRRGTCTFATKQANLEAFGAEYILIYNNESPLITPGTDDEESLIALITADAGAAIIDTVKAGGEVLGDFSANPTVVGLYNSAGGRPSTFTSWGGLYDLSLKPDVAAPGGNIFSTYLDDGFAVLSGTSMATPYVAGIAALYIGAYGGKKVHGAEFAKALHQQIVASGGALPWSDGTTKDYGVAAPVPQVGNGLVNAFKVLNYSTTLEYDKFELNDTAHFKAGNAVRITNNGGAPLTYNFSLQDAAGFEALEDFDPDVYFSPRLKDFGELVPIKAVPGVEFPVGDFTVAPGETKEAAVAFSLPAGLNETALPVYSGKILITASNGEQLSVPYFGLAADLNKELTPIFENTYPFSTSGVTNENIRTKSYYTFNLSRTAQDFPKVYVKLKWGTEEIRWDIYEPGFTEDAWQYPPVPGTNGYIGAATGWAGADSYGYFDPATQNASDVFAFPVYDVYRNAQTTASYHTYWWFGALGNGSQIAPGNYSIRLAARVPFGDPEASAGWDVWAAPGITVFDVDLQTGERAAAIQANGVELSDLQQHGTCSKILSGRRDRWCWTAVPCQHDGADGFGGLEDAIRVRQGLRTAEPTGYCLLNPAGGSFRRLSGQARGLCCSVSRHETKKQESASTPAAQPPRRAYASAVSQAIRARHTGVPSMLFLASPALGMPLLAIPDDAGPGTPAPHWLGCTASALRILEKCLEDEVIGLSRLTPNPGCAAAIRSQDAAIGSADDVDHRGGDPSAAYRNPPFHKGTAPPADGAAIMASDNNHVPHSPYYESSNQDAYYYDDNQNYYSENAHYDAAGYYEGYHDDGYQANNGYATYDQAAYDHPAASRGYRTSEEQSEAFSDFTAPDGYPQYGGGAHGWAGSETSLPTSSMVFDTDTPVGRASREPYPAWSGNETIPLSATDIEEIFLDLTAKFGFQRDSMRNMFDHFMTLLDSRASRMPPNQALLSLHADYIGGDYANYRKWYFAAQMDLDDSGTHASGEIPPKESKKQRKKRKKAKKHAEAAADEGEEQYEGDNSLEAAEYRWKSQMNRMPPHERVRQVALYLLIWGEANQVRFLPECLCFIYKCAIDYYNSPACQSQEEPVPEFSFLQEVITPLYTYCRDQGYEVFEGKYVRRERDHSQVIGYDDMNQLFWYPEGLDRIVLEDKTRLMDMAPADRYAKFKEIHWKKVFFKTFRETRSWWHMITNFNRIWVIHLTIFWFYTAFNSPTIYTKNYEQQRNNKPNPAAQWSAVGLGGTVASVVMIIATACEWRYVPRKWAGAQHLRKRMWFLLGVFALNIAPSVYIFGVKQTGAIAHALGIVQFLIALATLFYFAIMPLGGLFGSYMNTKSRKYLASSSFTASFHTLHGKKMWMSYGLWVLVFGAKLAESYFFLTLSFRDPIRVLQTMKIDNCLGDKILGSKADILCKNQPKILLGLMFFTDLCLFFLDTYLWYIICNTVFSVARSFYLGISILTPWRNIFSRLPKRIYSKILATNDMEIKYKPKILISQIWNAVVISMYREHLLAIDHVQKLLYHQVPSEKEGKRTLRAPTFFVSQEDHAFKAEYFPPNGEAQRRISFFGQSLSTPIPEPVPVDNMPTFTVMVPHYGEKILLSLREIIREDDPYSRVTMLEYLKQLYPHEWDCFVKDTKILAEESTGMVSEKDEQKAKIDDLPFYCIGFKSAAPEYTLRTRIWASLRAQTLYRTVSGFMNYARAIKLLYRVENPEVVQMYGSNSSALEKELERMARRKFKMCVAMQRYAKFTKEERENAEFLLRAYPDLQIAYLDEEPPENEGDDPVIYSALVDGHSEIMEESGLRKPRFRIRLSGNPILGDGKSDNQNHSMIFYRGEYIQLIDANQDCYLEECLKIRSVLAEFEEISTEHFSTYTPGLPAPNFSPVAILGAREYIFSENIGILGDVAAGKEQTFGTMFARTLAEIGGKLHYGHPDFMNGIFMTTRGGVSKAQKGLHLNEDIYAGMTALCRGGRIKHCEYFQCGKGRDLGFGSILNFITKIGTGMGEQMLSREYYYLGTQLPLDRFLSFYYAHPGFHVNNLFIMVSVQFFMFVILHLGALRHETIKCKYDHNKPITDPLYPTGCANTQPVLDWVSRSTLSIFIVIMIAFVPLTVQELMERGPWHAGSRLAKHFSSFSPLFEVFVCQIYAHSLYTNLSFGGARYIGTGRGFATARIPFSILYSRFAGPSIYIGARSLLMLLFATMTIWNAWCIYFWVSLLAMCMAPFLFNPHQFSWNDFFVDYREFIRWLSRGNTRSHAASWIGFCRLTRTRLTGFKKKTLGDPSSKLSGDVPRAKFTNIFFSEIVGPLFLVAVTAVPYMFINAQTGVQGATQPDGVNDSDLKATNSLIRLALCAFGPIAVNAGAAGFFFGIACCMGPVLSMCCKKFGAVLAAIAHAIAVIGNVAFFEVMFFLEGWAFSKALTGLIAMMAIQRWFYKLIVSLALTRELKSDTANIAWWTGKWYTMGWHTLSQPGREFLAKITEMGYFAGDFCLGHLLLFFMLPPLCVPYIDKLHSIMLFWLRPSRQIRPPIYSLKQTKLRKRRVTRYAILYFAMFALFVVLIVGPLVAKKSLTSLPDIPMDLVQPTGLNHNDTKGTSETGTGAAGGAAAATTGAASTAKKLFLRSM</sequence>
<feature type="transmembrane region" description="Helical" evidence="19">
    <location>
        <begin position="2472"/>
        <end position="2491"/>
    </location>
</feature>
<evidence type="ECO:0000256" key="10">
    <source>
        <dbReference type="ARBA" id="ARBA00022825"/>
    </source>
</evidence>
<dbReference type="InterPro" id="IPR034187">
    <property type="entry name" value="Peptidases_S8_5"/>
</dbReference>
<evidence type="ECO:0000313" key="22">
    <source>
        <dbReference type="EMBL" id="KAF4306656.1"/>
    </source>
</evidence>
<dbReference type="PROSITE" id="PS51892">
    <property type="entry name" value="SUBTILASE"/>
    <property type="match status" value="1"/>
</dbReference>
<dbReference type="InterPro" id="IPR023827">
    <property type="entry name" value="Peptidase_S8_Asp-AS"/>
</dbReference>
<dbReference type="SMART" id="SM01205">
    <property type="entry name" value="FKS1_dom1"/>
    <property type="match status" value="1"/>
</dbReference>
<evidence type="ECO:0000256" key="14">
    <source>
        <dbReference type="ARBA" id="ARBA00047777"/>
    </source>
</evidence>
<dbReference type="InterPro" id="IPR003440">
    <property type="entry name" value="Glyco_trans_48_dom"/>
</dbReference>
<dbReference type="GO" id="GO:0003843">
    <property type="term" value="F:1,3-beta-D-glucan synthase activity"/>
    <property type="evidence" value="ECO:0007669"/>
    <property type="project" value="UniProtKB-EC"/>
</dbReference>
<dbReference type="Pfam" id="PF00082">
    <property type="entry name" value="Peptidase_S8"/>
    <property type="match status" value="1"/>
</dbReference>
<proteinExistence type="inferred from homology"/>
<comment type="catalytic activity">
    <reaction evidence="14">
        <text>[(1-&gt;3)-beta-D-glucosyl](n) + UDP-alpha-D-glucose = [(1-&gt;3)-beta-D-glucosyl](n+1) + UDP + H(+)</text>
        <dbReference type="Rhea" id="RHEA:21476"/>
        <dbReference type="Rhea" id="RHEA-COMP:11146"/>
        <dbReference type="Rhea" id="RHEA-COMP:14303"/>
        <dbReference type="ChEBI" id="CHEBI:15378"/>
        <dbReference type="ChEBI" id="CHEBI:37671"/>
        <dbReference type="ChEBI" id="CHEBI:58223"/>
        <dbReference type="ChEBI" id="CHEBI:58885"/>
        <dbReference type="EC" id="2.4.1.34"/>
    </reaction>
</comment>
<dbReference type="InterPro" id="IPR000209">
    <property type="entry name" value="Peptidase_S8/S53_dom"/>
</dbReference>
<feature type="transmembrane region" description="Helical" evidence="19">
    <location>
        <begin position="1651"/>
        <end position="1669"/>
    </location>
</feature>
<evidence type="ECO:0000256" key="9">
    <source>
        <dbReference type="ARBA" id="ARBA00022801"/>
    </source>
</evidence>
<gene>
    <name evidence="22" type="ORF">GTA08_BOTSDO04873</name>
</gene>
<dbReference type="OrthoDB" id="1880850at2759"/>
<feature type="region of interest" description="Disordered" evidence="18">
    <location>
        <begin position="1105"/>
        <end position="1153"/>
    </location>
</feature>
<evidence type="ECO:0000256" key="20">
    <source>
        <dbReference type="SAM" id="SignalP"/>
    </source>
</evidence>
<feature type="transmembrane region" description="Helical" evidence="19">
    <location>
        <begin position="1609"/>
        <end position="1631"/>
    </location>
</feature>
<dbReference type="GO" id="GO:0005886">
    <property type="term" value="C:plasma membrane"/>
    <property type="evidence" value="ECO:0007669"/>
    <property type="project" value="TreeGrafter"/>
</dbReference>
<dbReference type="PROSITE" id="PS00136">
    <property type="entry name" value="SUBTILASE_ASP"/>
    <property type="match status" value="1"/>
</dbReference>
<dbReference type="SUPFAM" id="SSF52743">
    <property type="entry name" value="Subtilisin-like"/>
    <property type="match status" value="1"/>
</dbReference>
<dbReference type="InterPro" id="IPR036852">
    <property type="entry name" value="Peptidase_S8/S53_dom_sf"/>
</dbReference>
<dbReference type="InterPro" id="IPR003137">
    <property type="entry name" value="PA_domain"/>
</dbReference>
<keyword evidence="10 16" id="KW-0720">Serine protease</keyword>
<keyword evidence="23" id="KW-1185">Reference proteome</keyword>
<reference evidence="22" key="1">
    <citation type="submission" date="2020-04" db="EMBL/GenBank/DDBJ databases">
        <title>Genome Assembly and Annotation of Botryosphaeria dothidea sdau 11-99, a Latent Pathogen of Apple Fruit Ring Rot in China.</title>
        <authorList>
            <person name="Yu C."/>
            <person name="Diao Y."/>
            <person name="Lu Q."/>
            <person name="Zhao J."/>
            <person name="Cui S."/>
            <person name="Peng C."/>
            <person name="He B."/>
            <person name="Liu H."/>
        </authorList>
    </citation>
    <scope>NUCLEOTIDE SEQUENCE [LARGE SCALE GENOMIC DNA]</scope>
    <source>
        <strain evidence="22">Sdau11-99</strain>
    </source>
</reference>
<dbReference type="Gene3D" id="3.40.50.200">
    <property type="entry name" value="Peptidase S8/S53 domain"/>
    <property type="match status" value="1"/>
</dbReference>
<comment type="caution">
    <text evidence="22">The sequence shown here is derived from an EMBL/GenBank/DDBJ whole genome shotgun (WGS) entry which is preliminary data.</text>
</comment>
<protein>
    <recommendedName>
        <fullName evidence="3">1,3-beta-glucan synthase</fullName>
        <ecNumber evidence="3">2.4.1.34</ecNumber>
    </recommendedName>
    <alternativeName>
        <fullName evidence="13">1,3-beta-D-glucan-UDP glucosyltransferase</fullName>
    </alternativeName>
</protein>
<keyword evidence="11 19" id="KW-1133">Transmembrane helix</keyword>
<dbReference type="GO" id="GO:0051278">
    <property type="term" value="P:fungal-type cell wall polysaccharide biosynthetic process"/>
    <property type="evidence" value="ECO:0007669"/>
    <property type="project" value="TreeGrafter"/>
</dbReference>
<dbReference type="PANTHER" id="PTHR12741">
    <property type="entry name" value="LYST-INTERACTING PROTEIN LIP5 DOPAMINE RESPONSIVE PROTEIN DRG-1"/>
    <property type="match status" value="1"/>
</dbReference>
<dbReference type="EMBL" id="WWBZ02000033">
    <property type="protein sequence ID" value="KAF4306656.1"/>
    <property type="molecule type" value="Genomic_DNA"/>
</dbReference>
<feature type="transmembrane region" description="Helical" evidence="19">
    <location>
        <begin position="2789"/>
        <end position="2808"/>
    </location>
</feature>
<feature type="compositionally biased region" description="Acidic residues" evidence="18">
    <location>
        <begin position="1387"/>
        <end position="1396"/>
    </location>
</feature>
<evidence type="ECO:0000256" key="12">
    <source>
        <dbReference type="ARBA" id="ARBA00023136"/>
    </source>
</evidence>
<feature type="transmembrane region" description="Helical" evidence="19">
    <location>
        <begin position="1564"/>
        <end position="1588"/>
    </location>
</feature>
<dbReference type="GO" id="GO:0004252">
    <property type="term" value="F:serine-type endopeptidase activity"/>
    <property type="evidence" value="ECO:0007669"/>
    <property type="project" value="UniProtKB-UniRule"/>
</dbReference>
<comment type="similarity">
    <text evidence="16 17">Belongs to the peptidase S8 family.</text>
</comment>
<feature type="transmembrane region" description="Helical" evidence="19">
    <location>
        <begin position="2720"/>
        <end position="2747"/>
    </location>
</feature>
<dbReference type="SMR" id="A0A8H4N5H1"/>
<feature type="signal peptide" evidence="20">
    <location>
        <begin position="1"/>
        <end position="18"/>
    </location>
</feature>
<name>A0A8H4N5H1_9PEZI</name>
<keyword evidence="6" id="KW-0808">Transferase</keyword>
<comment type="similarity">
    <text evidence="2">Belongs to the glycosyltransferase 48 family.</text>
</comment>
<dbReference type="InterPro" id="IPR056261">
    <property type="entry name" value="FKS1-like_dom2"/>
</dbReference>
<feature type="chain" id="PRO_5034134208" description="1,3-beta-glucan synthase" evidence="20">
    <location>
        <begin position="19"/>
        <end position="2998"/>
    </location>
</feature>
<dbReference type="EC" id="2.4.1.34" evidence="3"/>
<feature type="active site" description="Charge relay system" evidence="15 16">
    <location>
        <position position="194"/>
    </location>
</feature>
<feature type="active site" description="Charge relay system" evidence="15 16">
    <location>
        <position position="145"/>
    </location>
</feature>
<feature type="domain" description="1,3-beta-glucan synthase component FKS1-like" evidence="21">
    <location>
        <begin position="1418"/>
        <end position="1530"/>
    </location>
</feature>
<dbReference type="PRINTS" id="PR00723">
    <property type="entry name" value="SUBTILISIN"/>
</dbReference>
<evidence type="ECO:0000256" key="5">
    <source>
        <dbReference type="ARBA" id="ARBA00022676"/>
    </source>
</evidence>
<feature type="transmembrane region" description="Helical" evidence="19">
    <location>
        <begin position="2920"/>
        <end position="2940"/>
    </location>
</feature>
<dbReference type="Proteomes" id="UP000572817">
    <property type="component" value="Unassembled WGS sequence"/>
</dbReference>
<keyword evidence="9 16" id="KW-0378">Hydrolase</keyword>
<dbReference type="InterPro" id="IPR022398">
    <property type="entry name" value="Peptidase_S8_His-AS"/>
</dbReference>
<dbReference type="InterPro" id="IPR023828">
    <property type="entry name" value="Peptidase_S8_Ser-AS"/>
</dbReference>
<dbReference type="InterPro" id="IPR015500">
    <property type="entry name" value="Peptidase_S8_subtilisin-rel"/>
</dbReference>
<evidence type="ECO:0000256" key="4">
    <source>
        <dbReference type="ARBA" id="ARBA00022670"/>
    </source>
</evidence>
<dbReference type="Pfam" id="PF14288">
    <property type="entry name" value="FKS1_dom1"/>
    <property type="match status" value="1"/>
</dbReference>
<dbReference type="GO" id="GO:0006075">
    <property type="term" value="P:(1-&gt;3)-beta-D-glucan biosynthetic process"/>
    <property type="evidence" value="ECO:0007669"/>
    <property type="project" value="InterPro"/>
</dbReference>
<dbReference type="Gene3D" id="3.50.30.30">
    <property type="match status" value="1"/>
</dbReference>
<feature type="transmembrane region" description="Helical" evidence="19">
    <location>
        <begin position="1795"/>
        <end position="1818"/>
    </location>
</feature>
<evidence type="ECO:0000256" key="19">
    <source>
        <dbReference type="SAM" id="Phobius"/>
    </source>
</evidence>
<dbReference type="PROSITE" id="PS00137">
    <property type="entry name" value="SUBTILASE_HIS"/>
    <property type="match status" value="1"/>
</dbReference>
<feature type="transmembrane region" description="Helical" evidence="19">
    <location>
        <begin position="1676"/>
        <end position="1698"/>
    </location>
</feature>
<evidence type="ECO:0000256" key="2">
    <source>
        <dbReference type="ARBA" id="ARBA00009040"/>
    </source>
</evidence>
<feature type="transmembrane region" description="Helical" evidence="19">
    <location>
        <begin position="1738"/>
        <end position="1760"/>
    </location>
</feature>
<evidence type="ECO:0000259" key="21">
    <source>
        <dbReference type="SMART" id="SM01205"/>
    </source>
</evidence>
<comment type="subcellular location">
    <subcellularLocation>
        <location evidence="1">Membrane</location>
        <topology evidence="1">Multi-pass membrane protein</topology>
    </subcellularLocation>
</comment>
<organism evidence="22 23">
    <name type="scientific">Botryosphaeria dothidea</name>
    <dbReference type="NCBI Taxonomy" id="55169"/>
    <lineage>
        <taxon>Eukaryota</taxon>
        <taxon>Fungi</taxon>
        <taxon>Dikarya</taxon>
        <taxon>Ascomycota</taxon>
        <taxon>Pezizomycotina</taxon>
        <taxon>Dothideomycetes</taxon>
        <taxon>Dothideomycetes incertae sedis</taxon>
        <taxon>Botryosphaeriales</taxon>
        <taxon>Botryosphaeriaceae</taxon>
        <taxon>Botryosphaeria</taxon>
    </lineage>
</organism>
<evidence type="ECO:0000256" key="3">
    <source>
        <dbReference type="ARBA" id="ARBA00012589"/>
    </source>
</evidence>
<dbReference type="CDD" id="cd07489">
    <property type="entry name" value="Peptidases_S8_5"/>
    <property type="match status" value="1"/>
</dbReference>
<dbReference type="Pfam" id="PF23605">
    <property type="entry name" value="FKS1_dom2"/>
    <property type="match status" value="1"/>
</dbReference>